<dbReference type="InterPro" id="IPR011010">
    <property type="entry name" value="DNA_brk_join_enz"/>
</dbReference>
<dbReference type="Proteomes" id="UP000292478">
    <property type="component" value="Unassembled WGS sequence"/>
</dbReference>
<dbReference type="InterPro" id="IPR050808">
    <property type="entry name" value="Phage_Integrase"/>
</dbReference>
<protein>
    <submittedName>
        <fullName evidence="7">Phage integrase</fullName>
    </submittedName>
    <submittedName>
        <fullName evidence="8">Site-specific integrase</fullName>
    </submittedName>
</protein>
<dbReference type="GO" id="GO:0006310">
    <property type="term" value="P:DNA recombination"/>
    <property type="evidence" value="ECO:0007669"/>
    <property type="project" value="UniProtKB-KW"/>
</dbReference>
<reference evidence="9 10" key="1">
    <citation type="journal article" date="2018" name="Sci. Rep.">
        <title>Genomic diversity and distribution of Bifidobacterium longum subsp. longum across the human lifespan.</title>
        <authorList>
            <person name="Odamaki T."/>
            <person name="Bottacini F."/>
            <person name="Kato K."/>
            <person name="Mitsuyama E."/>
            <person name="Yoshida K."/>
            <person name="Horigome A."/>
            <person name="Xiao J.Z."/>
            <person name="van Sinderen D."/>
        </authorList>
    </citation>
    <scope>NUCLEOTIDE SEQUENCE [LARGE SCALE GENOMIC DNA]</scope>
    <source>
        <strain evidence="6 10">MCC10102</strain>
        <strain evidence="7 9">MCC10113</strain>
    </source>
</reference>
<gene>
    <name evidence="8" type="ORF">G8B11_05650</name>
    <name evidence="6" type="ORF">MCC10102_1104</name>
    <name evidence="7" type="ORF">MCC10113_0902</name>
</gene>
<dbReference type="InterPro" id="IPR010998">
    <property type="entry name" value="Integrase_recombinase_N"/>
</dbReference>
<name>A0A0A6VJQ6_BIFLL</name>
<dbReference type="InterPro" id="IPR002104">
    <property type="entry name" value="Integrase_catalytic"/>
</dbReference>
<comment type="similarity">
    <text evidence="1">Belongs to the 'phage' integrase family.</text>
</comment>
<dbReference type="EMBL" id="CP049772">
    <property type="protein sequence ID" value="UNL81840.1"/>
    <property type="molecule type" value="Genomic_DNA"/>
</dbReference>
<evidence type="ECO:0000313" key="9">
    <source>
        <dbReference type="Proteomes" id="UP000292478"/>
    </source>
</evidence>
<evidence type="ECO:0000313" key="8">
    <source>
        <dbReference type="EMBL" id="UNL81840.1"/>
    </source>
</evidence>
<dbReference type="SUPFAM" id="SSF56349">
    <property type="entry name" value="DNA breaking-rejoining enzymes"/>
    <property type="match status" value="1"/>
</dbReference>
<keyword evidence="4" id="KW-0233">DNA recombination</keyword>
<evidence type="ECO:0000313" key="10">
    <source>
        <dbReference type="Proteomes" id="UP000292692"/>
    </source>
</evidence>
<evidence type="ECO:0000313" key="6">
    <source>
        <dbReference type="EMBL" id="TCF45438.1"/>
    </source>
</evidence>
<organism evidence="7 9">
    <name type="scientific">Bifidobacterium longum subsp. longum</name>
    <dbReference type="NCBI Taxonomy" id="1679"/>
    <lineage>
        <taxon>Bacteria</taxon>
        <taxon>Bacillati</taxon>
        <taxon>Actinomycetota</taxon>
        <taxon>Actinomycetes</taxon>
        <taxon>Bifidobacteriales</taxon>
        <taxon>Bifidobacteriaceae</taxon>
        <taxon>Bifidobacterium</taxon>
    </lineage>
</organism>
<dbReference type="Proteomes" id="UP000292692">
    <property type="component" value="Unassembled WGS sequence"/>
</dbReference>
<reference evidence="8" key="3">
    <citation type="submission" date="2020-02" db="EMBL/GenBank/DDBJ databases">
        <title>The Isolation and identification of Lactobacillus and Bifidobacterium species from dairy as potential probiotics for calf scour mitigation.</title>
        <authorList>
            <person name="Dhadda K."/>
            <person name="Guan L."/>
            <person name="Chen Y."/>
            <person name="Malmuthuge N."/>
        </authorList>
    </citation>
    <scope>NUCLEOTIDE SEQUENCE</scope>
    <source>
        <strain evidence="8">B1</strain>
    </source>
</reference>
<keyword evidence="2" id="KW-0229">DNA integration</keyword>
<sequence length="391" mass="44329">MANITRYRTAKGENRYRVRYRKPDGTQTDKRGFRRKIDAETWAAEHVTIAKATGSYIDPEGGKQRIGTLHDQWIAEKKPFWKATSGSNMDSAWKCHCEAKWAERQIGSITHAEVQAWVGSIIDKSGAPSVSRPYQIMQGICSMAVRDKLISSNPCDGIELPRLPKRKDRRIYLTITRLLALANEASNCRKLGEERRALILLLGFCGLRWGEAAGLQRRDLDFDAGILHVRRNLVYVNAKWAEGTPKNHERRDVPMPRIVMDALKPICEQREHEERVFRDVRGGPIRKQSLARETGWWTHTLTRLGWKRDDWPVPHDLRHTAASLAVHAGANVKALQRMLGHKNASMTLDVYADLFDSDLMDVARLLDAAVQVETGVEECGQNVGKNVLKPV</sequence>
<feature type="domain" description="Tyr recombinase" evidence="5">
    <location>
        <begin position="162"/>
        <end position="364"/>
    </location>
</feature>
<proteinExistence type="inferred from homology"/>
<dbReference type="GO" id="GO:0003677">
    <property type="term" value="F:DNA binding"/>
    <property type="evidence" value="ECO:0007669"/>
    <property type="project" value="UniProtKB-KW"/>
</dbReference>
<accession>A0A0A6VJQ6</accession>
<evidence type="ECO:0000313" key="7">
    <source>
        <dbReference type="EMBL" id="TCF58499.1"/>
    </source>
</evidence>
<dbReference type="AlphaFoldDB" id="A0A0A6VJQ6"/>
<dbReference type="Proteomes" id="UP000829452">
    <property type="component" value="Chromosome"/>
</dbReference>
<evidence type="ECO:0000256" key="2">
    <source>
        <dbReference type="ARBA" id="ARBA00022908"/>
    </source>
</evidence>
<dbReference type="PROSITE" id="PS51898">
    <property type="entry name" value="TYR_RECOMBINASE"/>
    <property type="match status" value="1"/>
</dbReference>
<dbReference type="CDD" id="cd01189">
    <property type="entry name" value="INT_ICEBs1_C_like"/>
    <property type="match status" value="1"/>
</dbReference>
<evidence type="ECO:0000259" key="5">
    <source>
        <dbReference type="PROSITE" id="PS51898"/>
    </source>
</evidence>
<dbReference type="GO" id="GO:0015074">
    <property type="term" value="P:DNA integration"/>
    <property type="evidence" value="ECO:0007669"/>
    <property type="project" value="UniProtKB-KW"/>
</dbReference>
<dbReference type="RefSeq" id="WP_007055127.1">
    <property type="nucleotide sequence ID" value="NZ_BNGY01000022.1"/>
</dbReference>
<dbReference type="EMBL" id="SHTC01000013">
    <property type="protein sequence ID" value="TCF58499.1"/>
    <property type="molecule type" value="Genomic_DNA"/>
</dbReference>
<dbReference type="PANTHER" id="PTHR30629">
    <property type="entry name" value="PROPHAGE INTEGRASE"/>
    <property type="match status" value="1"/>
</dbReference>
<reference evidence="7" key="2">
    <citation type="submission" date="2019-02" db="EMBL/GenBank/DDBJ databases">
        <authorList>
            <person name="Odamaki T."/>
        </authorList>
    </citation>
    <scope>NUCLEOTIDE SEQUENCE</scope>
    <source>
        <strain evidence="6">MCC10102</strain>
        <strain evidence="7">MCC10113</strain>
    </source>
</reference>
<dbReference type="Gene3D" id="1.10.150.130">
    <property type="match status" value="1"/>
</dbReference>
<dbReference type="Pfam" id="PF00589">
    <property type="entry name" value="Phage_integrase"/>
    <property type="match status" value="1"/>
</dbReference>
<dbReference type="InterPro" id="IPR013762">
    <property type="entry name" value="Integrase-like_cat_sf"/>
</dbReference>
<keyword evidence="3" id="KW-0238">DNA-binding</keyword>
<dbReference type="PANTHER" id="PTHR30629:SF2">
    <property type="entry name" value="PROPHAGE INTEGRASE INTS-RELATED"/>
    <property type="match status" value="1"/>
</dbReference>
<evidence type="ECO:0000256" key="4">
    <source>
        <dbReference type="ARBA" id="ARBA00023172"/>
    </source>
</evidence>
<evidence type="ECO:0000256" key="1">
    <source>
        <dbReference type="ARBA" id="ARBA00008857"/>
    </source>
</evidence>
<dbReference type="EMBL" id="SHSV01000019">
    <property type="protein sequence ID" value="TCF45438.1"/>
    <property type="molecule type" value="Genomic_DNA"/>
</dbReference>
<dbReference type="Gene3D" id="1.10.443.10">
    <property type="entry name" value="Intergrase catalytic core"/>
    <property type="match status" value="1"/>
</dbReference>
<evidence type="ECO:0000256" key="3">
    <source>
        <dbReference type="ARBA" id="ARBA00023125"/>
    </source>
</evidence>